<dbReference type="EMBL" id="JASCQP010000011">
    <property type="protein sequence ID" value="MDI5890164.1"/>
    <property type="molecule type" value="Genomic_DNA"/>
</dbReference>
<dbReference type="GO" id="GO:0032267">
    <property type="term" value="F:tRNA(Ile)-lysidine synthase activity"/>
    <property type="evidence" value="ECO:0007669"/>
    <property type="project" value="UniProtKB-EC"/>
</dbReference>
<keyword evidence="6 8" id="KW-0067">ATP-binding</keyword>
<name>A0ABT6UYU2_9GAMM</name>
<comment type="caution">
    <text evidence="11">The sequence shown here is derived from an EMBL/GenBank/DDBJ whole genome shotgun (WGS) entry which is preliminary data.</text>
</comment>
<evidence type="ECO:0000256" key="8">
    <source>
        <dbReference type="HAMAP-Rule" id="MF_01161"/>
    </source>
</evidence>
<dbReference type="Pfam" id="PF01171">
    <property type="entry name" value="ATP_bind_3"/>
    <property type="match status" value="1"/>
</dbReference>
<protein>
    <recommendedName>
        <fullName evidence="8">tRNA(Ile)-lysidine synthase</fullName>
        <ecNumber evidence="8">6.3.4.19</ecNumber>
    </recommendedName>
    <alternativeName>
        <fullName evidence="8">tRNA(Ile)-2-lysyl-cytidine synthase</fullName>
    </alternativeName>
    <alternativeName>
        <fullName evidence="8">tRNA(Ile)-lysidine synthetase</fullName>
    </alternativeName>
</protein>
<dbReference type="SUPFAM" id="SSF52402">
    <property type="entry name" value="Adenine nucleotide alpha hydrolases-like"/>
    <property type="match status" value="1"/>
</dbReference>
<dbReference type="InterPro" id="IPR012795">
    <property type="entry name" value="tRNA_Ile_lys_synt_N"/>
</dbReference>
<dbReference type="InterPro" id="IPR012094">
    <property type="entry name" value="tRNA_Ile_lys_synt"/>
</dbReference>
<dbReference type="Gene3D" id="3.40.50.620">
    <property type="entry name" value="HUPs"/>
    <property type="match status" value="1"/>
</dbReference>
<dbReference type="NCBIfam" id="TIGR02433">
    <property type="entry name" value="lysidine_TilS_C"/>
    <property type="match status" value="1"/>
</dbReference>
<comment type="catalytic activity">
    <reaction evidence="7 8">
        <text>cytidine(34) in tRNA(Ile2) + L-lysine + ATP = lysidine(34) in tRNA(Ile2) + AMP + diphosphate + H(+)</text>
        <dbReference type="Rhea" id="RHEA:43744"/>
        <dbReference type="Rhea" id="RHEA-COMP:10625"/>
        <dbReference type="Rhea" id="RHEA-COMP:10670"/>
        <dbReference type="ChEBI" id="CHEBI:15378"/>
        <dbReference type="ChEBI" id="CHEBI:30616"/>
        <dbReference type="ChEBI" id="CHEBI:32551"/>
        <dbReference type="ChEBI" id="CHEBI:33019"/>
        <dbReference type="ChEBI" id="CHEBI:82748"/>
        <dbReference type="ChEBI" id="CHEBI:83665"/>
        <dbReference type="ChEBI" id="CHEBI:456215"/>
        <dbReference type="EC" id="6.3.4.19"/>
    </reaction>
</comment>
<evidence type="ECO:0000256" key="7">
    <source>
        <dbReference type="ARBA" id="ARBA00048539"/>
    </source>
</evidence>
<dbReference type="SUPFAM" id="SSF82829">
    <property type="entry name" value="MesJ substrate recognition domain-like"/>
    <property type="match status" value="1"/>
</dbReference>
<feature type="region of interest" description="Disordered" evidence="9">
    <location>
        <begin position="422"/>
        <end position="444"/>
    </location>
</feature>
<comment type="similarity">
    <text evidence="8">Belongs to the tRNA(Ile)-lysidine synthase family.</text>
</comment>
<evidence type="ECO:0000259" key="10">
    <source>
        <dbReference type="SMART" id="SM00977"/>
    </source>
</evidence>
<dbReference type="InterPro" id="IPR011063">
    <property type="entry name" value="TilS/TtcA_N"/>
</dbReference>
<evidence type="ECO:0000313" key="12">
    <source>
        <dbReference type="Proteomes" id="UP001225957"/>
    </source>
</evidence>
<dbReference type="NCBIfam" id="TIGR02432">
    <property type="entry name" value="lysidine_TilS_N"/>
    <property type="match status" value="1"/>
</dbReference>
<evidence type="ECO:0000256" key="9">
    <source>
        <dbReference type="SAM" id="MobiDB-lite"/>
    </source>
</evidence>
<evidence type="ECO:0000256" key="3">
    <source>
        <dbReference type="ARBA" id="ARBA00022598"/>
    </source>
</evidence>
<dbReference type="Pfam" id="PF09179">
    <property type="entry name" value="TilS"/>
    <property type="match status" value="1"/>
</dbReference>
<dbReference type="PANTHER" id="PTHR43033">
    <property type="entry name" value="TRNA(ILE)-LYSIDINE SYNTHASE-RELATED"/>
    <property type="match status" value="1"/>
</dbReference>
<proteinExistence type="inferred from homology"/>
<dbReference type="Gene3D" id="1.20.59.20">
    <property type="match status" value="1"/>
</dbReference>
<comment type="function">
    <text evidence="8">Ligates lysine onto the cytidine present at position 34 of the AUA codon-specific tRNA(Ile) that contains the anticodon CAU, in an ATP-dependent manner. Cytidine is converted to lysidine, thus changing the amino acid specificity of the tRNA from methionine to isoleucine.</text>
</comment>
<feature type="domain" description="Lysidine-tRNA(Ile) synthetase C-terminal" evidence="10">
    <location>
        <begin position="356"/>
        <end position="417"/>
    </location>
</feature>
<dbReference type="HAMAP" id="MF_01161">
    <property type="entry name" value="tRNA_Ile_lys_synt"/>
    <property type="match status" value="1"/>
</dbReference>
<keyword evidence="2 8" id="KW-0963">Cytoplasm</keyword>
<dbReference type="Pfam" id="PF11734">
    <property type="entry name" value="TilS_C"/>
    <property type="match status" value="1"/>
</dbReference>
<evidence type="ECO:0000256" key="1">
    <source>
        <dbReference type="ARBA" id="ARBA00004496"/>
    </source>
</evidence>
<dbReference type="InterPro" id="IPR014729">
    <property type="entry name" value="Rossmann-like_a/b/a_fold"/>
</dbReference>
<dbReference type="InterPro" id="IPR015262">
    <property type="entry name" value="tRNA_Ile_lys_synt_subst-bd"/>
</dbReference>
<evidence type="ECO:0000256" key="2">
    <source>
        <dbReference type="ARBA" id="ARBA00022490"/>
    </source>
</evidence>
<accession>A0ABT6UYU2</accession>
<comment type="domain">
    <text evidence="8">The N-terminal region contains the highly conserved SGGXDS motif, predicted to be a P-loop motif involved in ATP binding.</text>
</comment>
<evidence type="ECO:0000256" key="4">
    <source>
        <dbReference type="ARBA" id="ARBA00022694"/>
    </source>
</evidence>
<feature type="compositionally biased region" description="Pro residues" evidence="9">
    <location>
        <begin position="435"/>
        <end position="444"/>
    </location>
</feature>
<reference evidence="11 12" key="1">
    <citation type="submission" date="2023-04" db="EMBL/GenBank/DDBJ databases">
        <title>Halomonas strains isolated from rhizosphere soil.</title>
        <authorList>
            <person name="Xu L."/>
            <person name="Sun J.-Q."/>
        </authorList>
    </citation>
    <scope>NUCLEOTIDE SEQUENCE [LARGE SCALE GENOMIC DNA]</scope>
    <source>
        <strain evidence="11 12">LR5S20</strain>
    </source>
</reference>
<evidence type="ECO:0000256" key="5">
    <source>
        <dbReference type="ARBA" id="ARBA00022741"/>
    </source>
</evidence>
<keyword evidence="12" id="KW-1185">Reference proteome</keyword>
<keyword evidence="5 8" id="KW-0547">Nucleotide-binding</keyword>
<feature type="binding site" evidence="8">
    <location>
        <begin position="25"/>
        <end position="30"/>
    </location>
    <ligand>
        <name>ATP</name>
        <dbReference type="ChEBI" id="CHEBI:30616"/>
    </ligand>
</feature>
<feature type="compositionally biased region" description="Low complexity" evidence="9">
    <location>
        <begin position="423"/>
        <end position="434"/>
    </location>
</feature>
<comment type="subcellular location">
    <subcellularLocation>
        <location evidence="1 8">Cytoplasm</location>
    </subcellularLocation>
</comment>
<dbReference type="RefSeq" id="WP_282734182.1">
    <property type="nucleotide sequence ID" value="NZ_JASCQP010000011.1"/>
</dbReference>
<keyword evidence="3 8" id="KW-0436">Ligase</keyword>
<dbReference type="InterPro" id="IPR012796">
    <property type="entry name" value="Lysidine-tRNA-synth_C"/>
</dbReference>
<gene>
    <name evidence="8 11" type="primary">tilS</name>
    <name evidence="11" type="ORF">QLQ83_03530</name>
</gene>
<keyword evidence="4 8" id="KW-0819">tRNA processing</keyword>
<dbReference type="PANTHER" id="PTHR43033:SF1">
    <property type="entry name" value="TRNA(ILE)-LYSIDINE SYNTHASE-RELATED"/>
    <property type="match status" value="1"/>
</dbReference>
<dbReference type="SUPFAM" id="SSF56037">
    <property type="entry name" value="PheT/TilS domain"/>
    <property type="match status" value="1"/>
</dbReference>
<dbReference type="SMART" id="SM00977">
    <property type="entry name" value="TilS_C"/>
    <property type="match status" value="1"/>
</dbReference>
<dbReference type="Proteomes" id="UP001225957">
    <property type="component" value="Unassembled WGS sequence"/>
</dbReference>
<dbReference type="CDD" id="cd01992">
    <property type="entry name" value="TilS_N"/>
    <property type="match status" value="1"/>
</dbReference>
<dbReference type="EC" id="6.3.4.19" evidence="8"/>
<evidence type="ECO:0000256" key="6">
    <source>
        <dbReference type="ARBA" id="ARBA00022840"/>
    </source>
</evidence>
<organism evidence="11 12">
    <name type="scientific">Halomonas rhizosphaerae</name>
    <dbReference type="NCBI Taxonomy" id="3043296"/>
    <lineage>
        <taxon>Bacteria</taxon>
        <taxon>Pseudomonadati</taxon>
        <taxon>Pseudomonadota</taxon>
        <taxon>Gammaproteobacteria</taxon>
        <taxon>Oceanospirillales</taxon>
        <taxon>Halomonadaceae</taxon>
        <taxon>Halomonas</taxon>
    </lineage>
</organism>
<evidence type="ECO:0000313" key="11">
    <source>
        <dbReference type="EMBL" id="MDI5890164.1"/>
    </source>
</evidence>
<sequence>MSLQRLIDDALAQTPPGRCVWVALSGGLDSSLLLTLAATAGRRHPRSLRALHVHHGLQPAADGFERHCRRLCSRLGVPLFVEGVAVDRSAGQGLEGAARAARFAAFAGRVAPGETLWLAQHRDDQAETFLLAALRGSGVRGLAGMTMGRDWRGRRLERPFLAMARPTLEAEAGRRGLAWVEDPSNDDETLDRNFLRHAVLPLLASRWPHAGEALSRSAVLAGEADTLLGELAGLDLERLGGDPARLKLDGLAGLSSDARRRLLVRHCCARLGLPTPPARRLATLLAQLGARQDAEVRVAWPGAEARVWRGQLHLLAPPEPLPVDWQAGWDGRSPLVTPWGEVRVSLGRGDGAPVRLQVVPRRGGERLRLPGRGRRDLKRLLQELDVPPWARGRLLVVRLGETAVAVLDPVDEAWLALGEGWVSRGAAPGGSPRPAGRPPPAPDR</sequence>